<dbReference type="EMBL" id="GG662556">
    <property type="protein sequence ID" value="EWS72819.1"/>
    <property type="molecule type" value="Genomic_DNA"/>
</dbReference>
<gene>
    <name evidence="1" type="ORF">TTHERM_000564529</name>
</gene>
<organism evidence="1 2">
    <name type="scientific">Tetrahymena thermophila (strain SB210)</name>
    <dbReference type="NCBI Taxonomy" id="312017"/>
    <lineage>
        <taxon>Eukaryota</taxon>
        <taxon>Sar</taxon>
        <taxon>Alveolata</taxon>
        <taxon>Ciliophora</taxon>
        <taxon>Intramacronucleata</taxon>
        <taxon>Oligohymenophorea</taxon>
        <taxon>Hymenostomatida</taxon>
        <taxon>Tetrahymenina</taxon>
        <taxon>Tetrahymenidae</taxon>
        <taxon>Tetrahymena</taxon>
    </lineage>
</organism>
<dbReference type="RefSeq" id="XP_012654645.1">
    <property type="nucleotide sequence ID" value="XM_012799191.1"/>
</dbReference>
<protein>
    <submittedName>
        <fullName evidence="1">Uncharacterized protein</fullName>
    </submittedName>
</protein>
<accession>W7XHY5</accession>
<name>W7XHY5_TETTS</name>
<dbReference type="AlphaFoldDB" id="W7XHY5"/>
<dbReference type="KEGG" id="tet:TTHERM_000564529"/>
<dbReference type="Proteomes" id="UP000009168">
    <property type="component" value="Unassembled WGS sequence"/>
</dbReference>
<sequence length="145" mass="17192">MLYKIKAQVTRNVKYIKYCSIYRFIMNADVAQMKKRIPPLLLVNSKGELLVIFANIFQVIKTNVETQYLNGQRGSQLFDKQHCRNRGNGLNQLIKDPYYILIIIFQVKKISLNLNHSIKYLNHEARNVFKLKILLQQVYQNMFRP</sequence>
<evidence type="ECO:0000313" key="1">
    <source>
        <dbReference type="EMBL" id="EWS72819.1"/>
    </source>
</evidence>
<reference evidence="2" key="1">
    <citation type="journal article" date="2006" name="PLoS Biol.">
        <title>Macronuclear genome sequence of the ciliate Tetrahymena thermophila, a model eukaryote.</title>
        <authorList>
            <person name="Eisen J.A."/>
            <person name="Coyne R.S."/>
            <person name="Wu M."/>
            <person name="Wu D."/>
            <person name="Thiagarajan M."/>
            <person name="Wortman J.R."/>
            <person name="Badger J.H."/>
            <person name="Ren Q."/>
            <person name="Amedeo P."/>
            <person name="Jones K.M."/>
            <person name="Tallon L.J."/>
            <person name="Delcher A.L."/>
            <person name="Salzberg S.L."/>
            <person name="Silva J.C."/>
            <person name="Haas B.J."/>
            <person name="Majoros W.H."/>
            <person name="Farzad M."/>
            <person name="Carlton J.M."/>
            <person name="Smith R.K. Jr."/>
            <person name="Garg J."/>
            <person name="Pearlman R.E."/>
            <person name="Karrer K.M."/>
            <person name="Sun L."/>
            <person name="Manning G."/>
            <person name="Elde N.C."/>
            <person name="Turkewitz A.P."/>
            <person name="Asai D.J."/>
            <person name="Wilkes D.E."/>
            <person name="Wang Y."/>
            <person name="Cai H."/>
            <person name="Collins K."/>
            <person name="Stewart B.A."/>
            <person name="Lee S.R."/>
            <person name="Wilamowska K."/>
            <person name="Weinberg Z."/>
            <person name="Ruzzo W.L."/>
            <person name="Wloga D."/>
            <person name="Gaertig J."/>
            <person name="Frankel J."/>
            <person name="Tsao C.-C."/>
            <person name="Gorovsky M.A."/>
            <person name="Keeling P.J."/>
            <person name="Waller R.F."/>
            <person name="Patron N.J."/>
            <person name="Cherry J.M."/>
            <person name="Stover N.A."/>
            <person name="Krieger C.J."/>
            <person name="del Toro C."/>
            <person name="Ryder H.F."/>
            <person name="Williamson S.C."/>
            <person name="Barbeau R.A."/>
            <person name="Hamilton E.P."/>
            <person name="Orias E."/>
        </authorList>
    </citation>
    <scope>NUCLEOTIDE SEQUENCE [LARGE SCALE GENOMIC DNA]</scope>
    <source>
        <strain evidence="2">SB210</strain>
    </source>
</reference>
<dbReference type="InParanoid" id="W7XHY5"/>
<evidence type="ECO:0000313" key="2">
    <source>
        <dbReference type="Proteomes" id="UP000009168"/>
    </source>
</evidence>
<keyword evidence="2" id="KW-1185">Reference proteome</keyword>
<dbReference type="GeneID" id="24439600"/>
<proteinExistence type="predicted"/>